<evidence type="ECO:0000313" key="2">
    <source>
        <dbReference type="EMBL" id="KAK0409560.1"/>
    </source>
</evidence>
<reference evidence="2" key="1">
    <citation type="submission" date="2023-06" db="EMBL/GenBank/DDBJ databases">
        <title>Genomic analysis of the entomopathogenic nematode Steinernema hermaphroditum.</title>
        <authorList>
            <person name="Schwarz E.M."/>
            <person name="Heppert J.K."/>
            <person name="Baniya A."/>
            <person name="Schwartz H.T."/>
            <person name="Tan C.-H."/>
            <person name="Antoshechkin I."/>
            <person name="Sternberg P.W."/>
            <person name="Goodrich-Blair H."/>
            <person name="Dillman A.R."/>
        </authorList>
    </citation>
    <scope>NUCLEOTIDE SEQUENCE</scope>
    <source>
        <strain evidence="2">PS9179</strain>
        <tissue evidence="2">Whole animal</tissue>
    </source>
</reference>
<comment type="caution">
    <text evidence="2">The sequence shown here is derived from an EMBL/GenBank/DDBJ whole genome shotgun (WGS) entry which is preliminary data.</text>
</comment>
<gene>
    <name evidence="2" type="ORF">QR680_004619</name>
</gene>
<organism evidence="2 3">
    <name type="scientific">Steinernema hermaphroditum</name>
    <dbReference type="NCBI Taxonomy" id="289476"/>
    <lineage>
        <taxon>Eukaryota</taxon>
        <taxon>Metazoa</taxon>
        <taxon>Ecdysozoa</taxon>
        <taxon>Nematoda</taxon>
        <taxon>Chromadorea</taxon>
        <taxon>Rhabditida</taxon>
        <taxon>Tylenchina</taxon>
        <taxon>Panagrolaimomorpha</taxon>
        <taxon>Strongyloidoidea</taxon>
        <taxon>Steinernematidae</taxon>
        <taxon>Steinernema</taxon>
    </lineage>
</organism>
<feature type="compositionally biased region" description="Acidic residues" evidence="1">
    <location>
        <begin position="1"/>
        <end position="11"/>
    </location>
</feature>
<dbReference type="EMBL" id="JAUCMV010000003">
    <property type="protein sequence ID" value="KAK0409560.1"/>
    <property type="molecule type" value="Genomic_DNA"/>
</dbReference>
<name>A0AA39HQB8_9BILA</name>
<keyword evidence="3" id="KW-1185">Reference proteome</keyword>
<proteinExistence type="predicted"/>
<dbReference type="Proteomes" id="UP001175271">
    <property type="component" value="Unassembled WGS sequence"/>
</dbReference>
<feature type="region of interest" description="Disordered" evidence="1">
    <location>
        <begin position="1"/>
        <end position="35"/>
    </location>
</feature>
<dbReference type="AlphaFoldDB" id="A0AA39HQB8"/>
<accession>A0AA39HQB8</accession>
<protein>
    <submittedName>
        <fullName evidence="2">Uncharacterized protein</fullName>
    </submittedName>
</protein>
<evidence type="ECO:0000313" key="3">
    <source>
        <dbReference type="Proteomes" id="UP001175271"/>
    </source>
</evidence>
<evidence type="ECO:0000256" key="1">
    <source>
        <dbReference type="SAM" id="MobiDB-lite"/>
    </source>
</evidence>
<sequence length="96" mass="10412">MEGQEFQEEEGLPGLRNDSRSSTGLRGRRAALGGAAEEDAAIVAAHRAPEEFFEGCKKYSWSNGGPPEPTKGLLDIDARILLENGRSSESPKKLRN</sequence>